<evidence type="ECO:0000256" key="4">
    <source>
        <dbReference type="ARBA" id="ARBA00006571"/>
    </source>
</evidence>
<evidence type="ECO:0000256" key="3">
    <source>
        <dbReference type="ARBA" id="ARBA00004613"/>
    </source>
</evidence>
<comment type="caution">
    <text evidence="16">The sequence shown here is derived from an EMBL/GenBank/DDBJ whole genome shotgun (WGS) entry which is preliminary data.</text>
</comment>
<keyword evidence="8" id="KW-0645">Protease</keyword>
<evidence type="ECO:0000313" key="16">
    <source>
        <dbReference type="EMBL" id="MBO8190014.1"/>
    </source>
</evidence>
<reference evidence="16 17" key="1">
    <citation type="submission" date="2021-02" db="EMBL/GenBank/DDBJ databases">
        <title>Streptomyces spirodelae sp. nov., isolated from duckweed.</title>
        <authorList>
            <person name="Saimee Y."/>
            <person name="Duangmal K."/>
        </authorList>
    </citation>
    <scope>NUCLEOTIDE SEQUENCE [LARGE SCALE GENOMIC DNA]</scope>
    <source>
        <strain evidence="16 17">DW4-2</strain>
    </source>
</reference>
<dbReference type="EC" id="3.4.24.77" evidence="5"/>
<comment type="cofactor">
    <cofactor evidence="2">
        <name>Zn(2+)</name>
        <dbReference type="ChEBI" id="CHEBI:29105"/>
    </cofactor>
</comment>
<keyword evidence="15" id="KW-0732">Signal</keyword>
<proteinExistence type="inferred from homology"/>
<dbReference type="EMBL" id="JAFFZN010000051">
    <property type="protein sequence ID" value="MBO8190014.1"/>
    <property type="molecule type" value="Genomic_DNA"/>
</dbReference>
<name>A0ABS3X3X8_9ACTN</name>
<comment type="subcellular location">
    <subcellularLocation>
        <location evidence="3">Secreted</location>
    </subcellularLocation>
</comment>
<keyword evidence="11" id="KW-0862">Zinc</keyword>
<evidence type="ECO:0000256" key="1">
    <source>
        <dbReference type="ARBA" id="ARBA00000612"/>
    </source>
</evidence>
<evidence type="ECO:0000256" key="12">
    <source>
        <dbReference type="ARBA" id="ARBA00023049"/>
    </source>
</evidence>
<keyword evidence="12 16" id="KW-0482">Metalloprotease</keyword>
<keyword evidence="7" id="KW-0964">Secreted</keyword>
<organism evidence="16 17">
    <name type="scientific">Streptomyces spirodelae</name>
    <dbReference type="NCBI Taxonomy" id="2812904"/>
    <lineage>
        <taxon>Bacteria</taxon>
        <taxon>Bacillati</taxon>
        <taxon>Actinomycetota</taxon>
        <taxon>Actinomycetes</taxon>
        <taxon>Kitasatosporales</taxon>
        <taxon>Streptomycetaceae</taxon>
        <taxon>Streptomyces</taxon>
    </lineage>
</organism>
<dbReference type="Proteomes" id="UP001518976">
    <property type="component" value="Unassembled WGS sequence"/>
</dbReference>
<keyword evidence="10 16" id="KW-0378">Hydrolase</keyword>
<evidence type="ECO:0000256" key="8">
    <source>
        <dbReference type="ARBA" id="ARBA00022670"/>
    </source>
</evidence>
<dbReference type="Pfam" id="PF02031">
    <property type="entry name" value="Peptidase_M7"/>
    <property type="match status" value="1"/>
</dbReference>
<dbReference type="InterPro" id="IPR000013">
    <property type="entry name" value="Peptidase_M7"/>
</dbReference>
<keyword evidence="9" id="KW-0479">Metal-binding</keyword>
<evidence type="ECO:0000256" key="13">
    <source>
        <dbReference type="ARBA" id="ARBA00023157"/>
    </source>
</evidence>
<dbReference type="InterPro" id="IPR024079">
    <property type="entry name" value="MetalloPept_cat_dom_sf"/>
</dbReference>
<keyword evidence="17" id="KW-1185">Reference proteome</keyword>
<dbReference type="PRINTS" id="PR00787">
    <property type="entry name" value="NEUTRALPTASE"/>
</dbReference>
<evidence type="ECO:0000256" key="6">
    <source>
        <dbReference type="ARBA" id="ARBA00019129"/>
    </source>
</evidence>
<evidence type="ECO:0000256" key="10">
    <source>
        <dbReference type="ARBA" id="ARBA00022801"/>
    </source>
</evidence>
<evidence type="ECO:0000256" key="15">
    <source>
        <dbReference type="SAM" id="SignalP"/>
    </source>
</evidence>
<dbReference type="SUPFAM" id="SSF55486">
    <property type="entry name" value="Metalloproteases ('zincins'), catalytic domain"/>
    <property type="match status" value="1"/>
</dbReference>
<evidence type="ECO:0000256" key="7">
    <source>
        <dbReference type="ARBA" id="ARBA00022525"/>
    </source>
</evidence>
<evidence type="ECO:0000256" key="9">
    <source>
        <dbReference type="ARBA" id="ARBA00022723"/>
    </source>
</evidence>
<evidence type="ECO:0000256" key="11">
    <source>
        <dbReference type="ARBA" id="ARBA00022833"/>
    </source>
</evidence>
<dbReference type="Gene3D" id="3.40.390.10">
    <property type="entry name" value="Collagenase (Catalytic Domain)"/>
    <property type="match status" value="1"/>
</dbReference>
<comment type="catalytic activity">
    <reaction evidence="1">
        <text>Hydrolyzes proteins with a preference for Tyr or Phe in the P1' position. Has no action on amino-acid p-nitroanilides.</text>
        <dbReference type="EC" id="3.4.24.77"/>
    </reaction>
</comment>
<accession>A0ABS3X3X8</accession>
<evidence type="ECO:0000313" key="17">
    <source>
        <dbReference type="Proteomes" id="UP001518976"/>
    </source>
</evidence>
<feature type="chain" id="PRO_5045127761" description="Extracellular small neutral protease" evidence="15">
    <location>
        <begin position="16"/>
        <end position="187"/>
    </location>
</feature>
<sequence>MLVVALSWTVSQASAAPPPASVPASAPAPAAHTAAVVLTYDASGAAEFVDAVDKGAAVWNGSVENVRLKPAASGDRASIEILADDGWPRARTTSLGNGTIWMGRQAVDEGHDTVRIAAHELGHILGLPDMKPGPCSSLMSGASAGVECTNAQPDAGERAAVEDNFASAGASPAVYEPRLYQDRPVAA</sequence>
<gene>
    <name evidence="16" type="ORF">JW592_31885</name>
</gene>
<evidence type="ECO:0000256" key="14">
    <source>
        <dbReference type="ARBA" id="ARBA00029927"/>
    </source>
</evidence>
<evidence type="ECO:0000256" key="2">
    <source>
        <dbReference type="ARBA" id="ARBA00001947"/>
    </source>
</evidence>
<feature type="signal peptide" evidence="15">
    <location>
        <begin position="1"/>
        <end position="15"/>
    </location>
</feature>
<comment type="similarity">
    <text evidence="4">Belongs to the peptidase M7 family.</text>
</comment>
<keyword evidence="13" id="KW-1015">Disulfide bond</keyword>
<protein>
    <recommendedName>
        <fullName evidence="6">Extracellular small neutral protease</fullName>
        <ecNumber evidence="5">3.4.24.77</ecNumber>
    </recommendedName>
    <alternativeName>
        <fullName evidence="14">Snapalysin</fullName>
    </alternativeName>
</protein>
<evidence type="ECO:0000256" key="5">
    <source>
        <dbReference type="ARBA" id="ARBA00012325"/>
    </source>
</evidence>
<dbReference type="GO" id="GO:0008237">
    <property type="term" value="F:metallopeptidase activity"/>
    <property type="evidence" value="ECO:0007669"/>
    <property type="project" value="UniProtKB-KW"/>
</dbReference>